<keyword evidence="3" id="KW-1185">Reference proteome</keyword>
<dbReference type="Proteomes" id="UP001153714">
    <property type="component" value="Chromosome 16"/>
</dbReference>
<name>A0A9N9QZX2_9NEOP</name>
<dbReference type="EMBL" id="OU893347">
    <property type="protein sequence ID" value="CAG9786711.1"/>
    <property type="molecule type" value="Genomic_DNA"/>
</dbReference>
<dbReference type="Gene3D" id="1.10.287.770">
    <property type="entry name" value="YojJ-like"/>
    <property type="match status" value="1"/>
</dbReference>
<keyword evidence="1" id="KW-1133">Transmembrane helix</keyword>
<gene>
    <name evidence="2" type="ORF">DIATSA_LOCUS4648</name>
</gene>
<feature type="transmembrane region" description="Helical" evidence="1">
    <location>
        <begin position="26"/>
        <end position="50"/>
    </location>
</feature>
<proteinExistence type="predicted"/>
<organism evidence="2 3">
    <name type="scientific">Diatraea saccharalis</name>
    <name type="common">sugarcane borer</name>
    <dbReference type="NCBI Taxonomy" id="40085"/>
    <lineage>
        <taxon>Eukaryota</taxon>
        <taxon>Metazoa</taxon>
        <taxon>Ecdysozoa</taxon>
        <taxon>Arthropoda</taxon>
        <taxon>Hexapoda</taxon>
        <taxon>Insecta</taxon>
        <taxon>Pterygota</taxon>
        <taxon>Neoptera</taxon>
        <taxon>Endopterygota</taxon>
        <taxon>Lepidoptera</taxon>
        <taxon>Glossata</taxon>
        <taxon>Ditrysia</taxon>
        <taxon>Pyraloidea</taxon>
        <taxon>Crambidae</taxon>
        <taxon>Crambinae</taxon>
        <taxon>Diatraea</taxon>
    </lineage>
</organism>
<protein>
    <submittedName>
        <fullName evidence="2">Uncharacterized protein</fullName>
    </submittedName>
</protein>
<reference evidence="2" key="2">
    <citation type="submission" date="2022-10" db="EMBL/GenBank/DDBJ databases">
        <authorList>
            <consortium name="ENA_rothamsted_submissions"/>
            <consortium name="culmorum"/>
            <person name="King R."/>
        </authorList>
    </citation>
    <scope>NUCLEOTIDE SEQUENCE</scope>
</reference>
<dbReference type="AlphaFoldDB" id="A0A9N9QZX2"/>
<evidence type="ECO:0000313" key="2">
    <source>
        <dbReference type="EMBL" id="CAG9786711.1"/>
    </source>
</evidence>
<evidence type="ECO:0000313" key="3">
    <source>
        <dbReference type="Proteomes" id="UP001153714"/>
    </source>
</evidence>
<dbReference type="OrthoDB" id="8062007at2759"/>
<sequence>MIDLYHCTFSDLVISFISSYNLTGNIGSTCGFVTGFSFVSLLEFIYFFTVKLYREFKNRKQRVLVVKSLDNSSLVRFEKISMYRPIYWNELAPGKRIAEKNLKLLRIKNDKSYD</sequence>
<keyword evidence="1" id="KW-0812">Transmembrane</keyword>
<reference evidence="2" key="1">
    <citation type="submission" date="2021-12" db="EMBL/GenBank/DDBJ databases">
        <authorList>
            <person name="King R."/>
        </authorList>
    </citation>
    <scope>NUCLEOTIDE SEQUENCE</scope>
</reference>
<accession>A0A9N9QZX2</accession>
<keyword evidence="1" id="KW-0472">Membrane</keyword>
<evidence type="ECO:0000256" key="1">
    <source>
        <dbReference type="SAM" id="Phobius"/>
    </source>
</evidence>